<evidence type="ECO:0000256" key="2">
    <source>
        <dbReference type="ARBA" id="ARBA00022692"/>
    </source>
</evidence>
<evidence type="ECO:0000259" key="6">
    <source>
        <dbReference type="Pfam" id="PF00635"/>
    </source>
</evidence>
<keyword evidence="2" id="KW-0812">Transmembrane</keyword>
<reference evidence="7 8" key="1">
    <citation type="journal article" date="2023" name="BMC Biol.">
        <title>The compact genome of the sponge Oopsacas minuta (Hexactinellida) is lacking key metazoan core genes.</title>
        <authorList>
            <person name="Santini S."/>
            <person name="Schenkelaars Q."/>
            <person name="Jourda C."/>
            <person name="Duchesne M."/>
            <person name="Belahbib H."/>
            <person name="Rocher C."/>
            <person name="Selva M."/>
            <person name="Riesgo A."/>
            <person name="Vervoort M."/>
            <person name="Leys S.P."/>
            <person name="Kodjabachian L."/>
            <person name="Le Bivic A."/>
            <person name="Borchiellini C."/>
            <person name="Claverie J.M."/>
            <person name="Renard E."/>
        </authorList>
    </citation>
    <scope>NUCLEOTIDE SEQUENCE [LARGE SCALE GENOMIC DNA]</scope>
    <source>
        <strain evidence="7">SPO-2</strain>
    </source>
</reference>
<keyword evidence="3" id="KW-1133">Transmembrane helix</keyword>
<evidence type="ECO:0000256" key="4">
    <source>
        <dbReference type="ARBA" id="ARBA00023136"/>
    </source>
</evidence>
<dbReference type="GO" id="GO:0005737">
    <property type="term" value="C:cytoplasm"/>
    <property type="evidence" value="ECO:0007669"/>
    <property type="project" value="TreeGrafter"/>
</dbReference>
<organism evidence="7 8">
    <name type="scientific">Oopsacas minuta</name>
    <dbReference type="NCBI Taxonomy" id="111878"/>
    <lineage>
        <taxon>Eukaryota</taxon>
        <taxon>Metazoa</taxon>
        <taxon>Porifera</taxon>
        <taxon>Hexactinellida</taxon>
        <taxon>Hexasterophora</taxon>
        <taxon>Lyssacinosida</taxon>
        <taxon>Leucopsacidae</taxon>
        <taxon>Oopsacas</taxon>
    </lineage>
</organism>
<dbReference type="Proteomes" id="UP001165289">
    <property type="component" value="Unassembled WGS sequence"/>
</dbReference>
<dbReference type="GO" id="GO:0016020">
    <property type="term" value="C:membrane"/>
    <property type="evidence" value="ECO:0007669"/>
    <property type="project" value="UniProtKB-SubCell"/>
</dbReference>
<dbReference type="AlphaFoldDB" id="A0AAV7K0V1"/>
<feature type="domain" description="MSP" evidence="6">
    <location>
        <begin position="54"/>
        <end position="128"/>
    </location>
</feature>
<dbReference type="InterPro" id="IPR008962">
    <property type="entry name" value="PapD-like_sf"/>
</dbReference>
<dbReference type="InterPro" id="IPR000535">
    <property type="entry name" value="MSP_dom"/>
</dbReference>
<evidence type="ECO:0000313" key="8">
    <source>
        <dbReference type="Proteomes" id="UP001165289"/>
    </source>
</evidence>
<dbReference type="InterPro" id="IPR039283">
    <property type="entry name" value="MOSPD1/3"/>
</dbReference>
<dbReference type="Pfam" id="PF00635">
    <property type="entry name" value="Motile_Sperm"/>
    <property type="match status" value="1"/>
</dbReference>
<name>A0AAV7K0V1_9METZ</name>
<dbReference type="SUPFAM" id="SSF49354">
    <property type="entry name" value="PapD-like"/>
    <property type="match status" value="1"/>
</dbReference>
<evidence type="ECO:0000256" key="3">
    <source>
        <dbReference type="ARBA" id="ARBA00022989"/>
    </source>
</evidence>
<gene>
    <name evidence="7" type="ORF">LOD99_2732</name>
</gene>
<dbReference type="InterPro" id="IPR013783">
    <property type="entry name" value="Ig-like_fold"/>
</dbReference>
<feature type="region of interest" description="Disordered" evidence="5">
    <location>
        <begin position="1"/>
        <end position="22"/>
    </location>
</feature>
<accession>A0AAV7K0V1</accession>
<comment type="subcellular location">
    <subcellularLocation>
        <location evidence="1">Membrane</location>
        <topology evidence="1">Multi-pass membrane protein</topology>
    </subcellularLocation>
</comment>
<comment type="caution">
    <text evidence="7">The sequence shown here is derived from an EMBL/GenBank/DDBJ whole genome shotgun (WGS) entry which is preliminary data.</text>
</comment>
<dbReference type="PANTHER" id="PTHR34441">
    <property type="entry name" value="MOTILE SPERM DOMAIN-CONTAINING PROTEIN 1"/>
    <property type="match status" value="1"/>
</dbReference>
<proteinExistence type="predicted"/>
<sequence length="228" mass="25543">MDSPDESLHSVRSTRSNTGPSYVVEHRKARHQGREAPSANGSLKGGLIPVILSSDKLVFNREQCEKNLTLYNPFDFEIHYKLYTTAPRKYTVRNAEGSVKPHFCVEIAIIRRSIEENITGYADNFLMKIFSNQACIGKKDVPVFININEDSIETEAITTGKNGTKSKITKKGNKPGLLNKKIPWLPIALTTVSLAVLAFSLEEFPSYNPLNYNHKLIAAFLIGKFVTR</sequence>
<dbReference type="EMBL" id="JAKMXF010000221">
    <property type="protein sequence ID" value="KAI6654853.1"/>
    <property type="molecule type" value="Genomic_DNA"/>
</dbReference>
<protein>
    <submittedName>
        <fullName evidence="7">Motile sperm domain-containing protein 1-like</fullName>
    </submittedName>
</protein>
<evidence type="ECO:0000256" key="5">
    <source>
        <dbReference type="SAM" id="MobiDB-lite"/>
    </source>
</evidence>
<feature type="compositionally biased region" description="Polar residues" evidence="5">
    <location>
        <begin position="10"/>
        <end position="20"/>
    </location>
</feature>
<evidence type="ECO:0000313" key="7">
    <source>
        <dbReference type="EMBL" id="KAI6654853.1"/>
    </source>
</evidence>
<evidence type="ECO:0000256" key="1">
    <source>
        <dbReference type="ARBA" id="ARBA00004141"/>
    </source>
</evidence>
<dbReference type="PANTHER" id="PTHR34441:SF1">
    <property type="entry name" value="MOTILE SPERM DOMAIN-CONTAINING 1"/>
    <property type="match status" value="1"/>
</dbReference>
<keyword evidence="4" id="KW-0472">Membrane</keyword>
<dbReference type="Gene3D" id="2.60.40.10">
    <property type="entry name" value="Immunoglobulins"/>
    <property type="match status" value="1"/>
</dbReference>
<keyword evidence="8" id="KW-1185">Reference proteome</keyword>